<dbReference type="AlphaFoldDB" id="A0A2Z2KH66"/>
<gene>
    <name evidence="1" type="ORF">B9T62_18425</name>
</gene>
<dbReference type="RefSeq" id="WP_087916581.1">
    <property type="nucleotide sequence ID" value="NZ_CP021780.1"/>
</dbReference>
<organism evidence="1 2">
    <name type="scientific">Paenibacillus donghaensis</name>
    <dbReference type="NCBI Taxonomy" id="414771"/>
    <lineage>
        <taxon>Bacteria</taxon>
        <taxon>Bacillati</taxon>
        <taxon>Bacillota</taxon>
        <taxon>Bacilli</taxon>
        <taxon>Bacillales</taxon>
        <taxon>Paenibacillaceae</taxon>
        <taxon>Paenibacillus</taxon>
    </lineage>
</organism>
<evidence type="ECO:0000313" key="2">
    <source>
        <dbReference type="Proteomes" id="UP000249890"/>
    </source>
</evidence>
<dbReference type="KEGG" id="pdh:B9T62_18425"/>
<sequence>MTNKTYISLGDALYDCFKNDMGSENEVNLHEDAYVKKKLKEFIGVKEFKKMDTLDEKFWKEAWREFDQRVWYDRLK</sequence>
<accession>A0A2Z2KH66</accession>
<dbReference type="EMBL" id="CP021780">
    <property type="protein sequence ID" value="ASA22583.1"/>
    <property type="molecule type" value="Genomic_DNA"/>
</dbReference>
<evidence type="ECO:0000313" key="1">
    <source>
        <dbReference type="EMBL" id="ASA22583.1"/>
    </source>
</evidence>
<dbReference type="OrthoDB" id="2633143at2"/>
<proteinExistence type="predicted"/>
<dbReference type="Proteomes" id="UP000249890">
    <property type="component" value="Chromosome"/>
</dbReference>
<reference evidence="1 2" key="1">
    <citation type="submission" date="2017-06" db="EMBL/GenBank/DDBJ databases">
        <title>Complete genome sequence of Paenibacillus donghaensis KCTC 13049T isolated from East Sea sediment, South Korea.</title>
        <authorList>
            <person name="Jung B.K."/>
            <person name="Hong S.-J."/>
            <person name="Shin J.-H."/>
        </authorList>
    </citation>
    <scope>NUCLEOTIDE SEQUENCE [LARGE SCALE GENOMIC DNA]</scope>
    <source>
        <strain evidence="1 2">KCTC 13049</strain>
    </source>
</reference>
<protein>
    <submittedName>
        <fullName evidence="1">Uncharacterized protein</fullName>
    </submittedName>
</protein>
<name>A0A2Z2KH66_9BACL</name>
<keyword evidence="2" id="KW-1185">Reference proteome</keyword>